<sequence length="171" mass="19553">MSSPSSSDSNSPDVEIIWKCERPRRTDKYERALKAHWLNALHGHDGKADDVKTIVMRSGLHNTKMTKTGPVPDDWHVTTSWPDTDCTFSTAHGYTKGRQNYDAVRSTVTVNIPLDTKRDGKNLWPSDSKYPTEFLSVDHLNSVLEKDFSHLEEVHPVSRRPVTYRTSRDCR</sequence>
<evidence type="ECO:0000313" key="1">
    <source>
        <dbReference type="EMBL" id="KAK1846433.1"/>
    </source>
</evidence>
<dbReference type="AlphaFoldDB" id="A0AAD9AE51"/>
<protein>
    <submittedName>
        <fullName evidence="1">Uncharacterized protein</fullName>
    </submittedName>
</protein>
<dbReference type="Proteomes" id="UP001243330">
    <property type="component" value="Unassembled WGS sequence"/>
</dbReference>
<keyword evidence="2" id="KW-1185">Reference proteome</keyword>
<evidence type="ECO:0000313" key="2">
    <source>
        <dbReference type="Proteomes" id="UP001243330"/>
    </source>
</evidence>
<accession>A0AAD9AE51</accession>
<gene>
    <name evidence="1" type="ORF">CCHR01_10921</name>
</gene>
<dbReference type="EMBL" id="JAQOWY010000236">
    <property type="protein sequence ID" value="KAK1846433.1"/>
    <property type="molecule type" value="Genomic_DNA"/>
</dbReference>
<reference evidence="1" key="1">
    <citation type="submission" date="2023-01" db="EMBL/GenBank/DDBJ databases">
        <title>Colletotrichum chrysophilum M932 genome sequence.</title>
        <authorList>
            <person name="Baroncelli R."/>
        </authorList>
    </citation>
    <scope>NUCLEOTIDE SEQUENCE</scope>
    <source>
        <strain evidence="1">M932</strain>
    </source>
</reference>
<proteinExistence type="predicted"/>
<organism evidence="1 2">
    <name type="scientific">Colletotrichum chrysophilum</name>
    <dbReference type="NCBI Taxonomy" id="1836956"/>
    <lineage>
        <taxon>Eukaryota</taxon>
        <taxon>Fungi</taxon>
        <taxon>Dikarya</taxon>
        <taxon>Ascomycota</taxon>
        <taxon>Pezizomycotina</taxon>
        <taxon>Sordariomycetes</taxon>
        <taxon>Hypocreomycetidae</taxon>
        <taxon>Glomerellales</taxon>
        <taxon>Glomerellaceae</taxon>
        <taxon>Colletotrichum</taxon>
        <taxon>Colletotrichum gloeosporioides species complex</taxon>
    </lineage>
</organism>
<comment type="caution">
    <text evidence="1">The sequence shown here is derived from an EMBL/GenBank/DDBJ whole genome shotgun (WGS) entry which is preliminary data.</text>
</comment>
<name>A0AAD9AE51_9PEZI</name>